<dbReference type="AlphaFoldDB" id="A0AAN6GEY4"/>
<comment type="caution">
    <text evidence="2">The sequence shown here is derived from an EMBL/GenBank/DDBJ whole genome shotgun (WGS) entry which is preliminary data.</text>
</comment>
<organism evidence="2 3">
    <name type="scientific">Tilletia horrida</name>
    <dbReference type="NCBI Taxonomy" id="155126"/>
    <lineage>
        <taxon>Eukaryota</taxon>
        <taxon>Fungi</taxon>
        <taxon>Dikarya</taxon>
        <taxon>Basidiomycota</taxon>
        <taxon>Ustilaginomycotina</taxon>
        <taxon>Exobasidiomycetes</taxon>
        <taxon>Tilletiales</taxon>
        <taxon>Tilletiaceae</taxon>
        <taxon>Tilletia</taxon>
    </lineage>
</organism>
<accession>A0AAN6GEY4</accession>
<keyword evidence="3" id="KW-1185">Reference proteome</keyword>
<evidence type="ECO:0000256" key="1">
    <source>
        <dbReference type="SAM" id="MobiDB-lite"/>
    </source>
</evidence>
<evidence type="ECO:0000313" key="3">
    <source>
        <dbReference type="Proteomes" id="UP001176521"/>
    </source>
</evidence>
<evidence type="ECO:0000313" key="2">
    <source>
        <dbReference type="EMBL" id="KAK0534330.1"/>
    </source>
</evidence>
<gene>
    <name evidence="2" type="ORF">OC842_002670</name>
</gene>
<reference evidence="2" key="1">
    <citation type="journal article" date="2023" name="PhytoFront">
        <title>Draft Genome Resources of Seven Strains of Tilletia horrida, Causal Agent of Kernel Smut of Rice.</title>
        <authorList>
            <person name="Khanal S."/>
            <person name="Antony Babu S."/>
            <person name="Zhou X.G."/>
        </authorList>
    </citation>
    <scope>NUCLEOTIDE SEQUENCE</scope>
    <source>
        <strain evidence="2">TX3</strain>
    </source>
</reference>
<name>A0AAN6GEY4_9BASI</name>
<proteinExistence type="predicted"/>
<feature type="compositionally biased region" description="Low complexity" evidence="1">
    <location>
        <begin position="260"/>
        <end position="275"/>
    </location>
</feature>
<dbReference type="Proteomes" id="UP001176521">
    <property type="component" value="Unassembled WGS sequence"/>
</dbReference>
<dbReference type="EMBL" id="JAPDMQ010000118">
    <property type="protein sequence ID" value="KAK0534330.1"/>
    <property type="molecule type" value="Genomic_DNA"/>
</dbReference>
<sequence>MGQIMSAFLDTKQEIDILRKMCENKLDLWQSELDAAFTAPETVEKKEIPGIRAMRFQRELSVKVTKDSNEQIRGAIDDFFNAGSSGDTKTPVAEGFHKLVSGAMTAILGQSEGGEYEMKRFFVYMQHNAIVRIDVRAWRYNMTTKGFFTSTDNAFAYIACLSVVDTDKVTADELAFLTSEFAGDDEVSDYIQRLIDIFELTQRLKQARTSGGIQGPRTNFDHLNRPKRVASAAPAPQVVRDPPAIAPQPEAAEGQKEGAKTSTAGAATTSPPVAP</sequence>
<protein>
    <submittedName>
        <fullName evidence="2">Uncharacterized protein</fullName>
    </submittedName>
</protein>
<feature type="region of interest" description="Disordered" evidence="1">
    <location>
        <begin position="208"/>
        <end position="275"/>
    </location>
</feature>